<dbReference type="SUPFAM" id="SSF54928">
    <property type="entry name" value="RNA-binding domain, RBD"/>
    <property type="match status" value="1"/>
</dbReference>
<organism evidence="2 3">
    <name type="scientific">Pyrenophora tritici-repentis</name>
    <dbReference type="NCBI Taxonomy" id="45151"/>
    <lineage>
        <taxon>Eukaryota</taxon>
        <taxon>Fungi</taxon>
        <taxon>Dikarya</taxon>
        <taxon>Ascomycota</taxon>
        <taxon>Pezizomycotina</taxon>
        <taxon>Dothideomycetes</taxon>
        <taxon>Pleosporomycetidae</taxon>
        <taxon>Pleosporales</taxon>
        <taxon>Pleosporineae</taxon>
        <taxon>Pleosporaceae</taxon>
        <taxon>Pyrenophora</taxon>
    </lineage>
</organism>
<dbReference type="GO" id="GO:0003676">
    <property type="term" value="F:nucleic acid binding"/>
    <property type="evidence" value="ECO:0007669"/>
    <property type="project" value="InterPro"/>
</dbReference>
<evidence type="ECO:0000313" key="2">
    <source>
        <dbReference type="EMBL" id="KAI1512681.1"/>
    </source>
</evidence>
<reference evidence="3" key="1">
    <citation type="journal article" date="2022" name="Microb. Genom.">
        <title>A global pangenome for the wheat fungal pathogen Pyrenophora tritici-repentis and prediction of effector protein structural homology.</title>
        <authorList>
            <person name="Moolhuijzen P.M."/>
            <person name="See P.T."/>
            <person name="Shi G."/>
            <person name="Powell H.R."/>
            <person name="Cockram J."/>
            <person name="Jorgensen L.N."/>
            <person name="Benslimane H."/>
            <person name="Strelkov S.E."/>
            <person name="Turner J."/>
            <person name="Liu Z."/>
            <person name="Moffat C.S."/>
        </authorList>
    </citation>
    <scope>NUCLEOTIDE SEQUENCE [LARGE SCALE GENOMIC DNA]</scope>
</reference>
<dbReference type="InterPro" id="IPR035979">
    <property type="entry name" value="RBD_domain_sf"/>
</dbReference>
<feature type="compositionally biased region" description="Acidic residues" evidence="1">
    <location>
        <begin position="213"/>
        <end position="229"/>
    </location>
</feature>
<dbReference type="InterPro" id="IPR012677">
    <property type="entry name" value="Nucleotide-bd_a/b_plait_sf"/>
</dbReference>
<dbReference type="EMBL" id="NRDI02000011">
    <property type="protein sequence ID" value="KAI1512681.1"/>
    <property type="molecule type" value="Genomic_DNA"/>
</dbReference>
<feature type="compositionally biased region" description="Polar residues" evidence="1">
    <location>
        <begin position="238"/>
        <end position="250"/>
    </location>
</feature>
<evidence type="ECO:0000256" key="1">
    <source>
        <dbReference type="SAM" id="MobiDB-lite"/>
    </source>
</evidence>
<accession>A0A922SR36</accession>
<gene>
    <name evidence="2" type="ORF">Ptr86124_008647</name>
</gene>
<keyword evidence="3" id="KW-1185">Reference proteome</keyword>
<dbReference type="AlphaFoldDB" id="A0A922SR36"/>
<name>A0A922SR36_9PLEO</name>
<feature type="region of interest" description="Disordered" evidence="1">
    <location>
        <begin position="180"/>
        <end position="283"/>
    </location>
</feature>
<feature type="region of interest" description="Disordered" evidence="1">
    <location>
        <begin position="93"/>
        <end position="133"/>
    </location>
</feature>
<sequence length="345" mass="37990">MCNGKSHNAHLIFVKNVPGHLWAEGIPRLFNEYKPLETKNIFPGNSITTVVLRFSSHAEALRAKEGVHDKRLGNAVLRTEMYEDRRSIRFNRVQERAKANTNDKPKDKAEDAEEAPEQAPTYTIRKPRSKKNLVPAKAPNMIAGNTWATIASRPRIEKCSELPDLPTTSSPKTAQAYVDQTGTTGTAPPNNPLSEEENPFLDLPADAPREEFAESDPDATDEDSDESPEDWSLVTAPDTASYNAHSTAHTTPEKGASKATVADSDQENTVRNNAAPAQPPINISFAYDSNAHNTSGPSQIVDTTVHIQANHQPHCAFCVKRDAAKLRASERNATEPRENGPWNRE</sequence>
<feature type="compositionally biased region" description="Basic and acidic residues" evidence="1">
    <location>
        <begin position="93"/>
        <end position="109"/>
    </location>
</feature>
<dbReference type="Gene3D" id="3.30.70.330">
    <property type="match status" value="1"/>
</dbReference>
<dbReference type="OrthoDB" id="3669211at2759"/>
<evidence type="ECO:0008006" key="4">
    <source>
        <dbReference type="Google" id="ProtNLM"/>
    </source>
</evidence>
<comment type="caution">
    <text evidence="2">The sequence shown here is derived from an EMBL/GenBank/DDBJ whole genome shotgun (WGS) entry which is preliminary data.</text>
</comment>
<dbReference type="Proteomes" id="UP000249757">
    <property type="component" value="Unassembled WGS sequence"/>
</dbReference>
<protein>
    <recommendedName>
        <fullName evidence="4">RRM domain-containing protein</fullName>
    </recommendedName>
</protein>
<evidence type="ECO:0000313" key="3">
    <source>
        <dbReference type="Proteomes" id="UP000249757"/>
    </source>
</evidence>
<proteinExistence type="predicted"/>